<gene>
    <name evidence="2" type="ORF">SAMN05421677_10837</name>
</gene>
<proteinExistence type="predicted"/>
<keyword evidence="3" id="KW-1185">Reference proteome</keyword>
<name>A0A1H0MHY6_HALAD</name>
<evidence type="ECO:0000259" key="1">
    <source>
        <dbReference type="Pfam" id="PF08281"/>
    </source>
</evidence>
<dbReference type="EMBL" id="FNIZ01000008">
    <property type="protein sequence ID" value="SDO79750.1"/>
    <property type="molecule type" value="Genomic_DNA"/>
</dbReference>
<dbReference type="STRING" id="240303.SAMN05421677_10837"/>
<dbReference type="Proteomes" id="UP000198860">
    <property type="component" value="Unassembled WGS sequence"/>
</dbReference>
<dbReference type="RefSeq" id="WP_244157170.1">
    <property type="nucleotide sequence ID" value="NZ_FNIZ01000008.1"/>
</dbReference>
<dbReference type="SUPFAM" id="SSF88659">
    <property type="entry name" value="Sigma3 and sigma4 domains of RNA polymerase sigma factors"/>
    <property type="match status" value="1"/>
</dbReference>
<feature type="domain" description="RNA polymerase sigma factor 70 region 4 type 2" evidence="1">
    <location>
        <begin position="102"/>
        <end position="155"/>
    </location>
</feature>
<sequence>MIELLYEYKQTLRQTKKLRDQLNESKQTPKDEEDLDQYNHMISDLQYIIEWIERGRQPYSRRGIDRREVYRRLVFMDEESMSVLGRPLNDHEPSPELNQFDRERLEDALSALNKKEKDIYLMNKVEQISYERIAEMLGVHKSTVQTYIQRAEKKMVEQTESSLFCVSDG</sequence>
<evidence type="ECO:0000313" key="2">
    <source>
        <dbReference type="EMBL" id="SDO79750.1"/>
    </source>
</evidence>
<evidence type="ECO:0000313" key="3">
    <source>
        <dbReference type="Proteomes" id="UP000198860"/>
    </source>
</evidence>
<dbReference type="NCBIfam" id="NF005385">
    <property type="entry name" value="PRK06930.1"/>
    <property type="match status" value="1"/>
</dbReference>
<reference evidence="3" key="1">
    <citation type="submission" date="2016-10" db="EMBL/GenBank/DDBJ databases">
        <authorList>
            <person name="Varghese N."/>
            <person name="Submissions S."/>
        </authorList>
    </citation>
    <scope>NUCLEOTIDE SEQUENCE [LARGE SCALE GENOMIC DNA]</scope>
    <source>
        <strain evidence="3">CGMCC 1.3703</strain>
    </source>
</reference>
<dbReference type="Gene3D" id="1.10.10.10">
    <property type="entry name" value="Winged helix-like DNA-binding domain superfamily/Winged helix DNA-binding domain"/>
    <property type="match status" value="1"/>
</dbReference>
<dbReference type="InterPro" id="IPR036388">
    <property type="entry name" value="WH-like_DNA-bd_sf"/>
</dbReference>
<dbReference type="GO" id="GO:0003677">
    <property type="term" value="F:DNA binding"/>
    <property type="evidence" value="ECO:0007669"/>
    <property type="project" value="InterPro"/>
</dbReference>
<dbReference type="InterPro" id="IPR013324">
    <property type="entry name" value="RNA_pol_sigma_r3/r4-like"/>
</dbReference>
<accession>A0A1H0MHY6</accession>
<dbReference type="CDD" id="cd06171">
    <property type="entry name" value="Sigma70_r4"/>
    <property type="match status" value="1"/>
</dbReference>
<dbReference type="InterPro" id="IPR013249">
    <property type="entry name" value="RNA_pol_sigma70_r4_t2"/>
</dbReference>
<organism evidence="2 3">
    <name type="scientific">Halobacillus aidingensis</name>
    <dbReference type="NCBI Taxonomy" id="240303"/>
    <lineage>
        <taxon>Bacteria</taxon>
        <taxon>Bacillati</taxon>
        <taxon>Bacillota</taxon>
        <taxon>Bacilli</taxon>
        <taxon>Bacillales</taxon>
        <taxon>Bacillaceae</taxon>
        <taxon>Halobacillus</taxon>
    </lineage>
</organism>
<dbReference type="AlphaFoldDB" id="A0A1H0MHY6"/>
<dbReference type="GO" id="GO:0006352">
    <property type="term" value="P:DNA-templated transcription initiation"/>
    <property type="evidence" value="ECO:0007669"/>
    <property type="project" value="InterPro"/>
</dbReference>
<dbReference type="Pfam" id="PF08281">
    <property type="entry name" value="Sigma70_r4_2"/>
    <property type="match status" value="1"/>
</dbReference>
<dbReference type="GO" id="GO:0016987">
    <property type="term" value="F:sigma factor activity"/>
    <property type="evidence" value="ECO:0007669"/>
    <property type="project" value="InterPro"/>
</dbReference>
<protein>
    <submittedName>
        <fullName evidence="2">RNA polymerase sigma-70 factor, ECF subfamily</fullName>
    </submittedName>
</protein>